<feature type="compositionally biased region" description="Basic residues" evidence="1">
    <location>
        <begin position="1"/>
        <end position="11"/>
    </location>
</feature>
<reference evidence="3 4" key="1">
    <citation type="submission" date="2015-09" db="EMBL/GenBank/DDBJ databases">
        <title>Genome announcement of multiple Pseudomonas syringae strains.</title>
        <authorList>
            <person name="Thakur S."/>
            <person name="Wang P.W."/>
            <person name="Gong Y."/>
            <person name="Weir B.S."/>
            <person name="Guttman D.S."/>
        </authorList>
    </citation>
    <scope>NUCLEOTIDE SEQUENCE [LARGE SCALE GENOMIC DNA]</scope>
    <source>
        <strain evidence="3 4">ICMP3507</strain>
    </source>
</reference>
<accession>A0A0P9TWP2</accession>
<dbReference type="EMBL" id="LJQP01000341">
    <property type="protein sequence ID" value="KPX62416.1"/>
    <property type="molecule type" value="Genomic_DNA"/>
</dbReference>
<sequence length="793" mass="86800">MAASKKKRAPKTKAQPASHSGASPSVNEADFQAAIIARLREALPLLPANIRAERYLKLQLGHHQIAIDGSGKTKDFFRGRSDVVVFLDDKPLLLAELKAPSVDITDEDVDQGLSYARIHQPMVPLVLVTNGNQASTRLVLTYDGTLVSNDKADAAGLAEILSAASKLASSSTESAIRTLLGRDSRVWAAIVKKWNAEEISSRTGTVSELHRAIAEGFHIPREAVGQVCEHVEKGAEVVILHGAPLSGITGTLIQLVEKLQKGPVLYLDRRSSGDVLQFLSSRLTRELSIGVSRDDVRQWLLTGQPLAGLILVVDGIPAGELEELLHLAELKHLQLVLGTDSSTFDALRTLAGRIEETKLGRLAKPVELMDLSNEEFREACQIFINLKQAHFIRGAELIPELRRPRLLRLIATLLPNHAPERKSGPNGSKFETRLVIPPIPGLRMLEWASNLIGADPQLKHDLSKLAAAYLADVADNGRDLQRIIETYGVPSIDPDVMEQSLGDSRIERLRASGMIHWIDTRTMGPRLVIRFPEQLAHYISLQWTADLNKQVDEAGVDSTLHRILQQSHFVPDGDICAAAAISRIENGAHLYQIVDSLIGCEPEPTFLAEGAVLEVLAKDIKGARIKLGEGMGGRVPGDTQPWLILSHLAMKLMDRGDGGTSVNLLIFAALGNCEDLIFKPAPYNLRDMLGLHKHDIPGVGSVLCGNSGIVEPLMQALFICASHRPDEFELLVTHALQEDKRHLAWRLVMLCNLLKNDGNPRVRAAAHAADHRLDKYWKTFISSEHAEADSCSA</sequence>
<evidence type="ECO:0000256" key="1">
    <source>
        <dbReference type="SAM" id="MobiDB-lite"/>
    </source>
</evidence>
<dbReference type="Proteomes" id="UP000050265">
    <property type="component" value="Unassembled WGS sequence"/>
</dbReference>
<feature type="region of interest" description="Disordered" evidence="1">
    <location>
        <begin position="1"/>
        <end position="25"/>
    </location>
</feature>
<gene>
    <name evidence="3" type="ORF">ALO35_05762</name>
</gene>
<protein>
    <recommendedName>
        <fullName evidence="2">Type I restriction enzyme R protein N-terminal domain-containing protein</fullName>
    </recommendedName>
</protein>
<comment type="caution">
    <text evidence="3">The sequence shown here is derived from an EMBL/GenBank/DDBJ whole genome shotgun (WGS) entry which is preliminary data.</text>
</comment>
<evidence type="ECO:0000313" key="3">
    <source>
        <dbReference type="EMBL" id="KPX62416.1"/>
    </source>
</evidence>
<evidence type="ECO:0000259" key="2">
    <source>
        <dbReference type="Pfam" id="PF13588"/>
    </source>
</evidence>
<proteinExistence type="predicted"/>
<feature type="domain" description="Type I restriction enzyme R protein N-terminal" evidence="2">
    <location>
        <begin position="78"/>
        <end position="136"/>
    </location>
</feature>
<dbReference type="PATRIC" id="fig|53707.9.peg.3734"/>
<name>A0A0P9TWP2_PSEAV</name>
<dbReference type="AlphaFoldDB" id="A0A0P9TWP2"/>
<dbReference type="Pfam" id="PF13588">
    <property type="entry name" value="HSDR_N_2"/>
    <property type="match status" value="1"/>
</dbReference>
<feature type="compositionally biased region" description="Polar residues" evidence="1">
    <location>
        <begin position="15"/>
        <end position="25"/>
    </location>
</feature>
<evidence type="ECO:0000313" key="4">
    <source>
        <dbReference type="Proteomes" id="UP000050265"/>
    </source>
</evidence>
<organism evidence="3 4">
    <name type="scientific">Pseudomonas amygdali pv. lachrymans</name>
    <name type="common">Pseudomonas syringae pv. lachrymans</name>
    <dbReference type="NCBI Taxonomy" id="53707"/>
    <lineage>
        <taxon>Bacteria</taxon>
        <taxon>Pseudomonadati</taxon>
        <taxon>Pseudomonadota</taxon>
        <taxon>Gammaproteobacteria</taxon>
        <taxon>Pseudomonadales</taxon>
        <taxon>Pseudomonadaceae</taxon>
        <taxon>Pseudomonas</taxon>
        <taxon>Pseudomonas amygdali</taxon>
    </lineage>
</organism>
<dbReference type="InterPro" id="IPR029464">
    <property type="entry name" value="HSDR_N"/>
</dbReference>